<dbReference type="InterPro" id="IPR000326">
    <property type="entry name" value="PAP2/HPO"/>
</dbReference>
<dbReference type="Gene3D" id="1.20.144.10">
    <property type="entry name" value="Phosphatidic acid phosphatase type 2/haloperoxidase"/>
    <property type="match status" value="1"/>
</dbReference>
<protein>
    <recommendedName>
        <fullName evidence="1">Phosphatidic acid phosphatase type 2/haloperoxidase domain-containing protein</fullName>
    </recommendedName>
</protein>
<dbReference type="AlphaFoldDB" id="A0A0M2REN7"/>
<reference evidence="2 3" key="1">
    <citation type="submission" date="2015-03" db="EMBL/GenBank/DDBJ databases">
        <title>Genome sequence of Kiloniella sp. P1-1, isolated from the gut microflora of Pacific white shrimp, Penaeus vannamei.</title>
        <authorList>
            <person name="Shao Z."/>
            <person name="Wang L."/>
            <person name="Li X."/>
        </authorList>
    </citation>
    <scope>NUCLEOTIDE SEQUENCE [LARGE SCALE GENOMIC DNA]</scope>
    <source>
        <strain evidence="2 3">P1-1</strain>
    </source>
</reference>
<organism evidence="2 3">
    <name type="scientific">Kiloniella litopenaei</name>
    <dbReference type="NCBI Taxonomy" id="1549748"/>
    <lineage>
        <taxon>Bacteria</taxon>
        <taxon>Pseudomonadati</taxon>
        <taxon>Pseudomonadota</taxon>
        <taxon>Alphaproteobacteria</taxon>
        <taxon>Rhodospirillales</taxon>
        <taxon>Kiloniellaceae</taxon>
        <taxon>Kiloniella</taxon>
    </lineage>
</organism>
<evidence type="ECO:0000313" key="2">
    <source>
        <dbReference type="EMBL" id="KKJ78475.1"/>
    </source>
</evidence>
<sequence>MDHAPHPSYSKLAKLSRPSEEVFRSQLEYVRNYADQRSERAAEILAQVGYPTEFFTSVVPLNAVTHSHTLQLISLVQQLASHVVLRTKHSLACRRPDIYSAQIQPIIPTPGHGTLPSGHSTEAFTVATVFGALLDDTIMSFQQSPSIKELLLSVAERIAVNRTVAGVHFPADSTAGAALGTTLGHYLLQLASGESGDIDAVEFIGNNATGDFDKSVIALGDGDSDPVVKWGTSEVHGEPDNLFRWLWLKAKSEWEEAPAAGGNNG</sequence>
<dbReference type="Proteomes" id="UP000034491">
    <property type="component" value="Unassembled WGS sequence"/>
</dbReference>
<dbReference type="STRING" id="1549748.WH95_02140"/>
<name>A0A0M2REN7_9PROT</name>
<feature type="domain" description="Phosphatidic acid phosphatase type 2/haloperoxidase" evidence="1">
    <location>
        <begin position="78"/>
        <end position="190"/>
    </location>
</feature>
<proteinExistence type="predicted"/>
<dbReference type="EMBL" id="LANI01000002">
    <property type="protein sequence ID" value="KKJ78475.1"/>
    <property type="molecule type" value="Genomic_DNA"/>
</dbReference>
<comment type="caution">
    <text evidence="2">The sequence shown here is derived from an EMBL/GenBank/DDBJ whole genome shotgun (WGS) entry which is preliminary data.</text>
</comment>
<gene>
    <name evidence="2" type="ORF">WH95_02140</name>
</gene>
<dbReference type="InterPro" id="IPR036938">
    <property type="entry name" value="PAP2/HPO_sf"/>
</dbReference>
<evidence type="ECO:0000313" key="3">
    <source>
        <dbReference type="Proteomes" id="UP000034491"/>
    </source>
</evidence>
<accession>A0A0M2REN7</accession>
<dbReference type="Pfam" id="PF01569">
    <property type="entry name" value="PAP2"/>
    <property type="match status" value="1"/>
</dbReference>
<dbReference type="PATRIC" id="fig|1549748.8.peg.998"/>
<keyword evidence="3" id="KW-1185">Reference proteome</keyword>
<dbReference type="SUPFAM" id="SSF48317">
    <property type="entry name" value="Acid phosphatase/Vanadium-dependent haloperoxidase"/>
    <property type="match status" value="1"/>
</dbReference>
<evidence type="ECO:0000259" key="1">
    <source>
        <dbReference type="Pfam" id="PF01569"/>
    </source>
</evidence>